<dbReference type="Pfam" id="PF13966">
    <property type="entry name" value="zf-RVT"/>
    <property type="match status" value="1"/>
</dbReference>
<dbReference type="InterPro" id="IPR002156">
    <property type="entry name" value="RNaseH_domain"/>
</dbReference>
<gene>
    <name evidence="3" type="ORF">Scaly_2750700</name>
</gene>
<dbReference type="InterPro" id="IPR012337">
    <property type="entry name" value="RNaseH-like_sf"/>
</dbReference>
<dbReference type="GO" id="GO:0004523">
    <property type="term" value="F:RNA-DNA hybrid ribonuclease activity"/>
    <property type="evidence" value="ECO:0007669"/>
    <property type="project" value="InterPro"/>
</dbReference>
<dbReference type="SUPFAM" id="SSF53098">
    <property type="entry name" value="Ribonuclease H-like"/>
    <property type="match status" value="1"/>
</dbReference>
<feature type="region of interest" description="Disordered" evidence="1">
    <location>
        <begin position="192"/>
        <end position="242"/>
    </location>
</feature>
<dbReference type="PANTHER" id="PTHR47723:SF23">
    <property type="entry name" value="REVERSE TRANSCRIPTASE-LIKE PROTEIN"/>
    <property type="match status" value="1"/>
</dbReference>
<dbReference type="PANTHER" id="PTHR47723">
    <property type="entry name" value="OS05G0353850 PROTEIN"/>
    <property type="match status" value="1"/>
</dbReference>
<feature type="compositionally biased region" description="Basic and acidic residues" evidence="1">
    <location>
        <begin position="212"/>
        <end position="238"/>
    </location>
</feature>
<dbReference type="Pfam" id="PF13456">
    <property type="entry name" value="RVT_3"/>
    <property type="match status" value="1"/>
</dbReference>
<evidence type="ECO:0000256" key="1">
    <source>
        <dbReference type="SAM" id="MobiDB-lite"/>
    </source>
</evidence>
<dbReference type="Gene3D" id="3.30.420.10">
    <property type="entry name" value="Ribonuclease H-like superfamily/Ribonuclease H"/>
    <property type="match status" value="1"/>
</dbReference>
<dbReference type="InterPro" id="IPR036691">
    <property type="entry name" value="Endo/exonu/phosph_ase_sf"/>
</dbReference>
<dbReference type="EMBL" id="JACGWM010001791">
    <property type="protein sequence ID" value="KAL0287928.1"/>
    <property type="molecule type" value="Genomic_DNA"/>
</dbReference>
<dbReference type="CDD" id="cd06222">
    <property type="entry name" value="RNase_H_like"/>
    <property type="match status" value="1"/>
</dbReference>
<accession>A0AAW2J2I7</accession>
<dbReference type="AlphaFoldDB" id="A0AAW2J2I7"/>
<dbReference type="InterPro" id="IPR036397">
    <property type="entry name" value="RNaseH_sf"/>
</dbReference>
<name>A0AAW2J2I7_9LAMI</name>
<feature type="domain" description="RNase H type-1" evidence="2">
    <location>
        <begin position="1043"/>
        <end position="1176"/>
    </location>
</feature>
<dbReference type="InterPro" id="IPR044730">
    <property type="entry name" value="RNase_H-like_dom_plant"/>
</dbReference>
<evidence type="ECO:0000313" key="3">
    <source>
        <dbReference type="EMBL" id="KAL0287928.1"/>
    </source>
</evidence>
<dbReference type="GO" id="GO:0003676">
    <property type="term" value="F:nucleic acid binding"/>
    <property type="evidence" value="ECO:0007669"/>
    <property type="project" value="InterPro"/>
</dbReference>
<evidence type="ECO:0000259" key="2">
    <source>
        <dbReference type="PROSITE" id="PS50879"/>
    </source>
</evidence>
<proteinExistence type="predicted"/>
<protein>
    <recommendedName>
        <fullName evidence="2">RNase H type-1 domain-containing protein</fullName>
    </recommendedName>
</protein>
<dbReference type="PROSITE" id="PS50879">
    <property type="entry name" value="RNASE_H_1"/>
    <property type="match status" value="1"/>
</dbReference>
<dbReference type="InterPro" id="IPR053151">
    <property type="entry name" value="RNase_H-like"/>
</dbReference>
<reference evidence="3" key="2">
    <citation type="journal article" date="2024" name="Plant">
        <title>Genomic evolution and insights into agronomic trait innovations of Sesamum species.</title>
        <authorList>
            <person name="Miao H."/>
            <person name="Wang L."/>
            <person name="Qu L."/>
            <person name="Liu H."/>
            <person name="Sun Y."/>
            <person name="Le M."/>
            <person name="Wang Q."/>
            <person name="Wei S."/>
            <person name="Zheng Y."/>
            <person name="Lin W."/>
            <person name="Duan Y."/>
            <person name="Cao H."/>
            <person name="Xiong S."/>
            <person name="Wang X."/>
            <person name="Wei L."/>
            <person name="Li C."/>
            <person name="Ma Q."/>
            <person name="Ju M."/>
            <person name="Zhao R."/>
            <person name="Li G."/>
            <person name="Mu C."/>
            <person name="Tian Q."/>
            <person name="Mei H."/>
            <person name="Zhang T."/>
            <person name="Gao T."/>
            <person name="Zhang H."/>
        </authorList>
    </citation>
    <scope>NUCLEOTIDE SEQUENCE</scope>
    <source>
        <strain evidence="3">KEN8</strain>
    </source>
</reference>
<sequence length="1205" mass="136513">MPLWTDVSTATLVYPSVARVCVQINLLEPLQTEIGLGFGTEMIIQPVVYERLPKYCATCKHLGHDDEECYEKIKTRGPVRPVEGEDQRASDHADLREKLDAQRAQRELHTRRKGKHVVFEEVDRRPEASSSGAKGAEDGSIAMKLQDTGHELEPEPLFHEEAVDGGTERGHANSQSPPVVCQGIADVASCPLGPAVPEEPLPQDDSPVCVEPHPDTEDGGRSLGDEHEAHSASPDRGKVRVGNAPTQRILNRVRKQHHLDFLAIMEPMVPLDGRYMARRLGFLDVVSNCGNQIWFFWGPDVRCQVLVDHEQLLHVRLESNKWPKPVFVTAVYAKCDTVERRELWDALRAASVGASPWIVGDCALVEAGYVGSPYTWYSRRLHQRLDRVLISSCWMIVFPKMQVAHLELSQSDHRGLLVEAECTVERKVSSFRFQHMWTTHSEFLGVVRRNWQYPTVGSGMRLQQKLTRLKHCLKEWNKTVFGNVFDNVAAAERGLKEADETYDQDPCDRTLVERNRCSAELKRRFRAASDSRAGIPGGDGCEHLEDGLTDEDRRSLCVMPTLEEVRESGFVPGRLLSDNVLLAQELIHSLESRRLDANVVFKLDMAKAYDRVSWEFLYQVLQRKRFPQRWIGLVANAISHCWFSVLVNGLGNDESLPWREVGLDSKCVAGHSIALLQACFPVAEGGLGVRSLADYVRAFSMKLWWRFRGKSSLWSEYLHDRYCGNLHPTIVPYNRNHSSIWHRLCRIRDVAEPFIFWTLGEGSVSFWHDNWFGEKPLAQLVHRDTYTMESVRYYWHEGGWNVPRILRIILMPLAQTICQIPIAVGQGDRIVWMESSTGDFSTKSAWEAIRQASPRRQLLADVWHRSLQPTISVFLWRLFQDRIPVDARMQQKGFSFPSKCQCCEAEETVSHLFIESAAVQGVWQHFAAIFGLCLCDTGSLTHMVHFWRYSTPFHSDLHIRTLIPFLILWFTWTQRNAAKYRGVPFSTNSIILEVQRYLRTLYAARTLTSTQWKGVLHQAAVMGFIFRQQVPRAPSIVRWHTLSPSWFKLNTDGSSLGNPSLAGAAGIIRDSAGHVHLAYQFALGIGTSVLAELTAVWRGMELALTHGLAPLVVEVDATTVISLLQSRASGKWEVQHMIIRIVCLQQLLVADVQHVFREANGAADHLAKEAASLQLTRVLHHDDITGVLRGILCLDRQGVPHLRRG</sequence>
<comment type="caution">
    <text evidence="3">The sequence shown here is derived from an EMBL/GenBank/DDBJ whole genome shotgun (WGS) entry which is preliminary data.</text>
</comment>
<organism evidence="3">
    <name type="scientific">Sesamum calycinum</name>
    <dbReference type="NCBI Taxonomy" id="2727403"/>
    <lineage>
        <taxon>Eukaryota</taxon>
        <taxon>Viridiplantae</taxon>
        <taxon>Streptophyta</taxon>
        <taxon>Embryophyta</taxon>
        <taxon>Tracheophyta</taxon>
        <taxon>Spermatophyta</taxon>
        <taxon>Magnoliopsida</taxon>
        <taxon>eudicotyledons</taxon>
        <taxon>Gunneridae</taxon>
        <taxon>Pentapetalae</taxon>
        <taxon>asterids</taxon>
        <taxon>lamiids</taxon>
        <taxon>Lamiales</taxon>
        <taxon>Pedaliaceae</taxon>
        <taxon>Sesamum</taxon>
    </lineage>
</organism>
<dbReference type="InterPro" id="IPR026960">
    <property type="entry name" value="RVT-Znf"/>
</dbReference>
<dbReference type="SUPFAM" id="SSF56219">
    <property type="entry name" value="DNase I-like"/>
    <property type="match status" value="1"/>
</dbReference>
<reference evidence="3" key="1">
    <citation type="submission" date="2020-06" db="EMBL/GenBank/DDBJ databases">
        <authorList>
            <person name="Li T."/>
            <person name="Hu X."/>
            <person name="Zhang T."/>
            <person name="Song X."/>
            <person name="Zhang H."/>
            <person name="Dai N."/>
            <person name="Sheng W."/>
            <person name="Hou X."/>
            <person name="Wei L."/>
        </authorList>
    </citation>
    <scope>NUCLEOTIDE SEQUENCE</scope>
    <source>
        <strain evidence="3">KEN8</strain>
        <tissue evidence="3">Leaf</tissue>
    </source>
</reference>